<dbReference type="EMBL" id="JAYMYS010000006">
    <property type="protein sequence ID" value="KAK7389700.1"/>
    <property type="molecule type" value="Genomic_DNA"/>
</dbReference>
<name>A0AAN9XEV5_PSOTE</name>
<evidence type="ECO:0000313" key="1">
    <source>
        <dbReference type="EMBL" id="KAK7389700.1"/>
    </source>
</evidence>
<dbReference type="Proteomes" id="UP001386955">
    <property type="component" value="Unassembled WGS sequence"/>
</dbReference>
<organism evidence="1 2">
    <name type="scientific">Psophocarpus tetragonolobus</name>
    <name type="common">Winged bean</name>
    <name type="synonym">Dolichos tetragonolobus</name>
    <dbReference type="NCBI Taxonomy" id="3891"/>
    <lineage>
        <taxon>Eukaryota</taxon>
        <taxon>Viridiplantae</taxon>
        <taxon>Streptophyta</taxon>
        <taxon>Embryophyta</taxon>
        <taxon>Tracheophyta</taxon>
        <taxon>Spermatophyta</taxon>
        <taxon>Magnoliopsida</taxon>
        <taxon>eudicotyledons</taxon>
        <taxon>Gunneridae</taxon>
        <taxon>Pentapetalae</taxon>
        <taxon>rosids</taxon>
        <taxon>fabids</taxon>
        <taxon>Fabales</taxon>
        <taxon>Fabaceae</taxon>
        <taxon>Papilionoideae</taxon>
        <taxon>50 kb inversion clade</taxon>
        <taxon>NPAAA clade</taxon>
        <taxon>indigoferoid/millettioid clade</taxon>
        <taxon>Phaseoleae</taxon>
        <taxon>Psophocarpus</taxon>
    </lineage>
</organism>
<accession>A0AAN9XEV5</accession>
<comment type="caution">
    <text evidence="1">The sequence shown here is derived from an EMBL/GenBank/DDBJ whole genome shotgun (WGS) entry which is preliminary data.</text>
</comment>
<dbReference type="AlphaFoldDB" id="A0AAN9XEV5"/>
<sequence length="134" mass="15058">MDQLRNVLSREAQVALWKLKSVGFIKHVIYLLMGANKDGQLMDNRITLTLEELMGISEVVSIVSAYACSRERPSLNQDVRTWCKVRSRGVVYHKDASRVTGLNEEDSVDIRLDTVSDLPIDGRGSKLIVVGRDK</sequence>
<gene>
    <name evidence="1" type="ORF">VNO78_24963</name>
</gene>
<keyword evidence="2" id="KW-1185">Reference proteome</keyword>
<reference evidence="1 2" key="1">
    <citation type="submission" date="2024-01" db="EMBL/GenBank/DDBJ databases">
        <title>The genomes of 5 underutilized Papilionoideae crops provide insights into root nodulation and disease resistanc.</title>
        <authorList>
            <person name="Jiang F."/>
        </authorList>
    </citation>
    <scope>NUCLEOTIDE SEQUENCE [LARGE SCALE GENOMIC DNA]</scope>
    <source>
        <strain evidence="1">DUOXIRENSHENG_FW03</strain>
        <tissue evidence="1">Leaves</tissue>
    </source>
</reference>
<evidence type="ECO:0000313" key="2">
    <source>
        <dbReference type="Proteomes" id="UP001386955"/>
    </source>
</evidence>
<proteinExistence type="predicted"/>
<protein>
    <submittedName>
        <fullName evidence="1">Uncharacterized protein</fullName>
    </submittedName>
</protein>